<accession>A0A8K0R6G8</accession>
<keyword evidence="1" id="KW-0472">Membrane</keyword>
<name>A0A8K0R6G8_9PLEO</name>
<feature type="transmembrane region" description="Helical" evidence="1">
    <location>
        <begin position="83"/>
        <end position="104"/>
    </location>
</feature>
<dbReference type="AlphaFoldDB" id="A0A8K0R6G8"/>
<keyword evidence="2" id="KW-0732">Signal</keyword>
<feature type="transmembrane region" description="Helical" evidence="1">
    <location>
        <begin position="44"/>
        <end position="63"/>
    </location>
</feature>
<sequence>MHKLASTALLALVGLPLGLAAPLPPDPIIIEDKDHYVYLGEHPVYRTITVVMCIVYAFLLAGAQGYRAGRMAHRKARMRFADILVFIQGFICTAFLFAVGINTSGLGLSTDAQCHAAIRVCIAMYGSVKMILTLFLLERVRIVRAPFVSRLRDPIWVIGAIITVGGYGGIMSYQSIAPEAQLSRTDGHCRIGSQNGAAIAIIVFDTVLNVSLTSIFVWQLRPAIRSRIHWPLRRAHGPGELHQQSSWWRRSSKSEVKSGPGIKRLSSHGNLRIMLIRNVVGSILLLANTVANNAIYLSWTFARMSHACQLMCLTDIVLGMLITQWLTMRSAEEALESGRQTPAVESAGSGGTSNLPSRRLTMESWRSPTCYNDKVVSVSNSRYALDVDAIQLSLR</sequence>
<proteinExistence type="predicted"/>
<dbReference type="OrthoDB" id="3210850at2759"/>
<evidence type="ECO:0000313" key="3">
    <source>
        <dbReference type="EMBL" id="KAH7086285.1"/>
    </source>
</evidence>
<evidence type="ECO:0000313" key="4">
    <source>
        <dbReference type="Proteomes" id="UP000813461"/>
    </source>
</evidence>
<keyword evidence="1" id="KW-1133">Transmembrane helix</keyword>
<keyword evidence="1" id="KW-0812">Transmembrane</keyword>
<evidence type="ECO:0000256" key="1">
    <source>
        <dbReference type="SAM" id="Phobius"/>
    </source>
</evidence>
<keyword evidence="4" id="KW-1185">Reference proteome</keyword>
<dbReference type="PANTHER" id="PTHR38848:SF3">
    <property type="entry name" value="G-PROTEIN COUPLED RECEPTORS FAMILY 3 PROFILE DOMAIN-CONTAINING PROTEIN"/>
    <property type="match status" value="1"/>
</dbReference>
<feature type="transmembrane region" description="Helical" evidence="1">
    <location>
        <begin position="157"/>
        <end position="176"/>
    </location>
</feature>
<feature type="signal peptide" evidence="2">
    <location>
        <begin position="1"/>
        <end position="20"/>
    </location>
</feature>
<protein>
    <recommendedName>
        <fullName evidence="5">Integral membrane protein</fullName>
    </recommendedName>
</protein>
<feature type="transmembrane region" description="Helical" evidence="1">
    <location>
        <begin position="274"/>
        <end position="295"/>
    </location>
</feature>
<dbReference type="PANTHER" id="PTHR38848">
    <property type="entry name" value="G-PROTEIN COUPLED RECEPTORS FAMILY 3 PROFILE DOMAIN-CONTAINING PROTEIN"/>
    <property type="match status" value="1"/>
</dbReference>
<comment type="caution">
    <text evidence="3">The sequence shown here is derived from an EMBL/GenBank/DDBJ whole genome shotgun (WGS) entry which is preliminary data.</text>
</comment>
<evidence type="ECO:0000256" key="2">
    <source>
        <dbReference type="SAM" id="SignalP"/>
    </source>
</evidence>
<dbReference type="EMBL" id="JAGMVJ010000011">
    <property type="protein sequence ID" value="KAH7086285.1"/>
    <property type="molecule type" value="Genomic_DNA"/>
</dbReference>
<dbReference type="Proteomes" id="UP000813461">
    <property type="component" value="Unassembled WGS sequence"/>
</dbReference>
<gene>
    <name evidence="3" type="ORF">FB567DRAFT_67025</name>
</gene>
<feature type="chain" id="PRO_5035426984" description="Integral membrane protein" evidence="2">
    <location>
        <begin position="21"/>
        <end position="395"/>
    </location>
</feature>
<feature type="transmembrane region" description="Helical" evidence="1">
    <location>
        <begin position="116"/>
        <end position="137"/>
    </location>
</feature>
<organism evidence="3 4">
    <name type="scientific">Paraphoma chrysanthemicola</name>
    <dbReference type="NCBI Taxonomy" id="798071"/>
    <lineage>
        <taxon>Eukaryota</taxon>
        <taxon>Fungi</taxon>
        <taxon>Dikarya</taxon>
        <taxon>Ascomycota</taxon>
        <taxon>Pezizomycotina</taxon>
        <taxon>Dothideomycetes</taxon>
        <taxon>Pleosporomycetidae</taxon>
        <taxon>Pleosporales</taxon>
        <taxon>Pleosporineae</taxon>
        <taxon>Phaeosphaeriaceae</taxon>
        <taxon>Paraphoma</taxon>
    </lineage>
</organism>
<reference evidence="3" key="1">
    <citation type="journal article" date="2021" name="Nat. Commun.">
        <title>Genetic determinants of endophytism in the Arabidopsis root mycobiome.</title>
        <authorList>
            <person name="Mesny F."/>
            <person name="Miyauchi S."/>
            <person name="Thiergart T."/>
            <person name="Pickel B."/>
            <person name="Atanasova L."/>
            <person name="Karlsson M."/>
            <person name="Huettel B."/>
            <person name="Barry K.W."/>
            <person name="Haridas S."/>
            <person name="Chen C."/>
            <person name="Bauer D."/>
            <person name="Andreopoulos W."/>
            <person name="Pangilinan J."/>
            <person name="LaButti K."/>
            <person name="Riley R."/>
            <person name="Lipzen A."/>
            <person name="Clum A."/>
            <person name="Drula E."/>
            <person name="Henrissat B."/>
            <person name="Kohler A."/>
            <person name="Grigoriev I.V."/>
            <person name="Martin F.M."/>
            <person name="Hacquard S."/>
        </authorList>
    </citation>
    <scope>NUCLEOTIDE SEQUENCE</scope>
    <source>
        <strain evidence="3">MPI-SDFR-AT-0120</strain>
    </source>
</reference>
<evidence type="ECO:0008006" key="5">
    <source>
        <dbReference type="Google" id="ProtNLM"/>
    </source>
</evidence>
<feature type="transmembrane region" description="Helical" evidence="1">
    <location>
        <begin position="196"/>
        <end position="218"/>
    </location>
</feature>